<keyword evidence="2" id="KW-1185">Reference proteome</keyword>
<dbReference type="Proteomes" id="UP000466345">
    <property type="component" value="Unassembled WGS sequence"/>
</dbReference>
<name>A0A7K0CED1_9ACTN</name>
<accession>A0A7K0CED1</accession>
<evidence type="ECO:0000313" key="1">
    <source>
        <dbReference type="EMBL" id="MQY11821.1"/>
    </source>
</evidence>
<sequence>MTELTFAPLPPAGGRGFAVTWWGQAWLRALEDSVLEQWSLARGRKQARAGAVGAVSVRPGRITAMVTGRDRVVQRTDVLLPVLSEDDWERLLDVVADRSGHVAALLDRDMPAQLAEDASAAGVELLPGIGDLQAECGCEEWDHCEHSAALCYQMGRLLDADPFVLLLVRGRGERELLAELQERGTAAARAASTAGSGEEGADADEGVPADAVFAAPRVPLPAPPEPVAHAGTAPVLGAGTAAPAEVDEAALEFLVGATARLARLMLAEALAPGHPGEPSPGMSPDVSADAARLAAGDPPPRVAVRLAAGSGRDRAALARAAAAWRYGGAGALEVLEGGWTPDAAALVRARAQLDEAWAGDEAPALRRSGGRWTVVGGAGQLRLGRDGRWWPYRKGPRGVWEPAGPAEHDPATALAALGEPAAG</sequence>
<evidence type="ECO:0000313" key="2">
    <source>
        <dbReference type="Proteomes" id="UP000466345"/>
    </source>
</evidence>
<dbReference type="AlphaFoldDB" id="A0A7K0CED1"/>
<protein>
    <recommendedName>
        <fullName evidence="3">SWF or SNF family helicase</fullName>
    </recommendedName>
</protein>
<evidence type="ECO:0008006" key="3">
    <source>
        <dbReference type="Google" id="ProtNLM"/>
    </source>
</evidence>
<proteinExistence type="predicted"/>
<gene>
    <name evidence="1" type="ORF">SRB5_19400</name>
</gene>
<dbReference type="PANTHER" id="PTHR38133:SF1">
    <property type="entry name" value="SLR1429 PROTEIN"/>
    <property type="match status" value="1"/>
</dbReference>
<dbReference type="EMBL" id="WEGJ01000004">
    <property type="protein sequence ID" value="MQY11821.1"/>
    <property type="molecule type" value="Genomic_DNA"/>
</dbReference>
<dbReference type="RefSeq" id="WP_153451086.1">
    <property type="nucleotide sequence ID" value="NZ_WEGJ01000004.1"/>
</dbReference>
<dbReference type="OrthoDB" id="188274at2"/>
<comment type="caution">
    <text evidence="1">The sequence shown here is derived from an EMBL/GenBank/DDBJ whole genome shotgun (WGS) entry which is preliminary data.</text>
</comment>
<organism evidence="1 2">
    <name type="scientific">Streptomyces smaragdinus</name>
    <dbReference type="NCBI Taxonomy" id="2585196"/>
    <lineage>
        <taxon>Bacteria</taxon>
        <taxon>Bacillati</taxon>
        <taxon>Actinomycetota</taxon>
        <taxon>Actinomycetes</taxon>
        <taxon>Kitasatosporales</taxon>
        <taxon>Streptomycetaceae</taxon>
        <taxon>Streptomyces</taxon>
    </lineage>
</organism>
<reference evidence="1 2" key="1">
    <citation type="submission" date="2019-10" db="EMBL/GenBank/DDBJ databases">
        <title>Streptomyces smaragdinus sp. nov. and Streptomyces fabii sp. nov., isolated from the gut of fungus growing-termite Macrotermes natalensis.</title>
        <authorList>
            <person name="Schwitalla J."/>
            <person name="Benndorf R."/>
            <person name="Martin K."/>
            <person name="De Beer W."/>
            <person name="Kaster A.-K."/>
            <person name="Vollmers J."/>
            <person name="Poulsen M."/>
            <person name="Beemelmanns C."/>
        </authorList>
    </citation>
    <scope>NUCLEOTIDE SEQUENCE [LARGE SCALE GENOMIC DNA]</scope>
    <source>
        <strain evidence="1 2">RB5</strain>
    </source>
</reference>
<dbReference type="PANTHER" id="PTHR38133">
    <property type="entry name" value="SLR1429 PROTEIN"/>
    <property type="match status" value="1"/>
</dbReference>